<comment type="caution">
    <text evidence="3">The sequence shown here is derived from an EMBL/GenBank/DDBJ whole genome shotgun (WGS) entry which is preliminary data.</text>
</comment>
<evidence type="ECO:0000313" key="4">
    <source>
        <dbReference type="Proteomes" id="UP000824071"/>
    </source>
</evidence>
<protein>
    <submittedName>
        <fullName evidence="3">CtsR family transcriptional regulator</fullName>
    </submittedName>
</protein>
<proteinExistence type="predicted"/>
<dbReference type="Pfam" id="PF05848">
    <property type="entry name" value="CtsR"/>
    <property type="match status" value="1"/>
</dbReference>
<dbReference type="Gene3D" id="1.10.1200.150">
    <property type="entry name" value="Transcriptional regulator CtsR, C-terminal domain"/>
    <property type="match status" value="1"/>
</dbReference>
<dbReference type="AlphaFoldDB" id="A0A9D1LDU3"/>
<sequence>MNLSKEIADLLMQMLSENGTVEIRRNDLAERLGCVPSQINYVLSSRFTPERGYIVESRRGGGGYIKITRASYNYETLKMHLVNSIGDAVDEQTCRANLENLCQSGVLTQKEARLIYAALREPVYRDVPKELRGRLRAAIFKQMLLVTMQ</sequence>
<dbReference type="EMBL" id="DVMW01000029">
    <property type="protein sequence ID" value="HIU35875.1"/>
    <property type="molecule type" value="Genomic_DNA"/>
</dbReference>
<organism evidence="3 4">
    <name type="scientific">Candidatus Fimenecus excrementigallinarum</name>
    <dbReference type="NCBI Taxonomy" id="2840816"/>
    <lineage>
        <taxon>Bacteria</taxon>
        <taxon>Bacillati</taxon>
        <taxon>Bacillota</taxon>
        <taxon>Clostridia</taxon>
        <taxon>Candidatus Fimenecus</taxon>
    </lineage>
</organism>
<feature type="domain" description="CtsR N-terminal HTH" evidence="1">
    <location>
        <begin position="2"/>
        <end position="70"/>
    </location>
</feature>
<gene>
    <name evidence="3" type="ORF">IAC53_04610</name>
</gene>
<reference evidence="3" key="1">
    <citation type="submission" date="2020-10" db="EMBL/GenBank/DDBJ databases">
        <authorList>
            <person name="Gilroy R."/>
        </authorList>
    </citation>
    <scope>NUCLEOTIDE SEQUENCE</scope>
    <source>
        <strain evidence="3">ChiGjej1B1-19959</strain>
    </source>
</reference>
<dbReference type="Proteomes" id="UP000824071">
    <property type="component" value="Unassembled WGS sequence"/>
</dbReference>
<reference evidence="3" key="2">
    <citation type="journal article" date="2021" name="PeerJ">
        <title>Extensive microbial diversity within the chicken gut microbiome revealed by metagenomics and culture.</title>
        <authorList>
            <person name="Gilroy R."/>
            <person name="Ravi A."/>
            <person name="Getino M."/>
            <person name="Pursley I."/>
            <person name="Horton D.L."/>
            <person name="Alikhan N.F."/>
            <person name="Baker D."/>
            <person name="Gharbi K."/>
            <person name="Hall N."/>
            <person name="Watson M."/>
            <person name="Adriaenssens E.M."/>
            <person name="Foster-Nyarko E."/>
            <person name="Jarju S."/>
            <person name="Secka A."/>
            <person name="Antonio M."/>
            <person name="Oren A."/>
            <person name="Chaudhuri R.R."/>
            <person name="La Ragione R."/>
            <person name="Hildebrand F."/>
            <person name="Pallen M.J."/>
        </authorList>
    </citation>
    <scope>NUCLEOTIDE SEQUENCE</scope>
    <source>
        <strain evidence="3">ChiGjej1B1-19959</strain>
    </source>
</reference>
<dbReference type="Gene3D" id="3.30.56.130">
    <property type="entry name" value="Transcriptional regulator CtsR, winged HTH domain"/>
    <property type="match status" value="1"/>
</dbReference>
<dbReference type="InterPro" id="IPR040465">
    <property type="entry name" value="CtsR_N"/>
</dbReference>
<dbReference type="InterPro" id="IPR041902">
    <property type="entry name" value="CtsR_N_sf"/>
</dbReference>
<dbReference type="InterPro" id="IPR041908">
    <property type="entry name" value="CtsR_C_sf"/>
</dbReference>
<feature type="domain" description="CtsR C-terminal dimerization" evidence="2">
    <location>
        <begin position="76"/>
        <end position="144"/>
    </location>
</feature>
<dbReference type="InterPro" id="IPR041473">
    <property type="entry name" value="CtsR_C"/>
</dbReference>
<name>A0A9D1LDU3_9FIRM</name>
<evidence type="ECO:0000259" key="1">
    <source>
        <dbReference type="Pfam" id="PF05848"/>
    </source>
</evidence>
<accession>A0A9D1LDU3</accession>
<evidence type="ECO:0000259" key="2">
    <source>
        <dbReference type="Pfam" id="PF17727"/>
    </source>
</evidence>
<dbReference type="Pfam" id="PF17727">
    <property type="entry name" value="CtsR_C"/>
    <property type="match status" value="1"/>
</dbReference>
<evidence type="ECO:0000313" key="3">
    <source>
        <dbReference type="EMBL" id="HIU35875.1"/>
    </source>
</evidence>